<feature type="compositionally biased region" description="Gly residues" evidence="1">
    <location>
        <begin position="446"/>
        <end position="457"/>
    </location>
</feature>
<feature type="region of interest" description="Disordered" evidence="1">
    <location>
        <begin position="2514"/>
        <end position="2541"/>
    </location>
</feature>
<feature type="region of interest" description="Disordered" evidence="1">
    <location>
        <begin position="3760"/>
        <end position="3807"/>
    </location>
</feature>
<feature type="region of interest" description="Disordered" evidence="1">
    <location>
        <begin position="4656"/>
        <end position="4744"/>
    </location>
</feature>
<organism evidence="4 5">
    <name type="scientific">Micromonospora rubida</name>
    <dbReference type="NCBI Taxonomy" id="2697657"/>
    <lineage>
        <taxon>Bacteria</taxon>
        <taxon>Bacillati</taxon>
        <taxon>Actinomycetota</taxon>
        <taxon>Actinomycetes</taxon>
        <taxon>Micromonosporales</taxon>
        <taxon>Micromonosporaceae</taxon>
        <taxon>Micromonospora</taxon>
    </lineage>
</organism>
<feature type="region of interest" description="Disordered" evidence="1">
    <location>
        <begin position="2897"/>
        <end position="2918"/>
    </location>
</feature>
<comment type="caution">
    <text evidence="4">The sequence shown here is derived from an EMBL/GenBank/DDBJ whole genome shotgun (WGS) entry which is preliminary data.</text>
</comment>
<keyword evidence="2" id="KW-0472">Membrane</keyword>
<dbReference type="Proteomes" id="UP001611075">
    <property type="component" value="Unassembled WGS sequence"/>
</dbReference>
<feature type="compositionally biased region" description="Polar residues" evidence="1">
    <location>
        <begin position="2897"/>
        <end position="2907"/>
    </location>
</feature>
<feature type="compositionally biased region" description="Pro residues" evidence="1">
    <location>
        <begin position="4673"/>
        <end position="4694"/>
    </location>
</feature>
<evidence type="ECO:0000256" key="2">
    <source>
        <dbReference type="SAM" id="Phobius"/>
    </source>
</evidence>
<keyword evidence="2" id="KW-0812">Transmembrane</keyword>
<dbReference type="InterPro" id="IPR057746">
    <property type="entry name" value="CpnT-like_N"/>
</dbReference>
<feature type="compositionally biased region" description="Pro residues" evidence="1">
    <location>
        <begin position="2932"/>
        <end position="2946"/>
    </location>
</feature>
<feature type="region of interest" description="Disordered" evidence="1">
    <location>
        <begin position="777"/>
        <end position="797"/>
    </location>
</feature>
<feature type="compositionally biased region" description="Basic and acidic residues" evidence="1">
    <location>
        <begin position="4101"/>
        <end position="4110"/>
    </location>
</feature>
<dbReference type="EMBL" id="JBIRPU010000005">
    <property type="protein sequence ID" value="MFI0793247.1"/>
    <property type="molecule type" value="Genomic_DNA"/>
</dbReference>
<feature type="transmembrane region" description="Helical" evidence="2">
    <location>
        <begin position="141"/>
        <end position="163"/>
    </location>
</feature>
<feature type="region of interest" description="Disordered" evidence="1">
    <location>
        <begin position="1078"/>
        <end position="1116"/>
    </location>
</feature>
<feature type="compositionally biased region" description="Low complexity" evidence="1">
    <location>
        <begin position="4716"/>
        <end position="4731"/>
    </location>
</feature>
<accession>A0ABW7SHU5</accession>
<dbReference type="Pfam" id="PF25547">
    <property type="entry name" value="WXG100_2"/>
    <property type="match status" value="1"/>
</dbReference>
<feature type="compositionally biased region" description="Basic and acidic residues" evidence="1">
    <location>
        <begin position="1710"/>
        <end position="1720"/>
    </location>
</feature>
<feature type="transmembrane region" description="Helical" evidence="2">
    <location>
        <begin position="184"/>
        <end position="204"/>
    </location>
</feature>
<dbReference type="RefSeq" id="WP_396678505.1">
    <property type="nucleotide sequence ID" value="NZ_JBIRPU010000005.1"/>
</dbReference>
<dbReference type="InterPro" id="IPR051425">
    <property type="entry name" value="Formin_Homology"/>
</dbReference>
<feature type="region of interest" description="Disordered" evidence="1">
    <location>
        <begin position="1710"/>
        <end position="1763"/>
    </location>
</feature>
<feature type="region of interest" description="Disordered" evidence="1">
    <location>
        <begin position="340"/>
        <end position="413"/>
    </location>
</feature>
<feature type="domain" description="Outer membrane channel protein CpnT-like N-terminal" evidence="3">
    <location>
        <begin position="5"/>
        <end position="129"/>
    </location>
</feature>
<feature type="compositionally biased region" description="Low complexity" evidence="1">
    <location>
        <begin position="4610"/>
        <end position="4632"/>
    </location>
</feature>
<feature type="region of interest" description="Disordered" evidence="1">
    <location>
        <begin position="3984"/>
        <end position="4012"/>
    </location>
</feature>
<sequence length="4744" mass="498798">MLVGENWPRGDEDGMRALAEVWLRLGEDLAPLEGQLRSAVAQLETAGQGPALDAAREFLLRISGGAGAVLPKLRKAIDDVAGGAKKVALEIEYTKLMIIGFAVILLHMLMKLLFLSVMSGGAASAAAAPIVETFRQIVLRLLKRLVLCVVQGALFMVALDVAVQGFQVVVLKTRDSKEWDLQKTGFMAGIGALGGAIGWSLGWMRRLPFGKSWLGTVVKNSLAEGLPELIADAIAQGNADVGPRGGFVGGLLSGAVEGAIEHPMKGLSRRRIFTDNSLLYLLGRLFGADVTLGPPPDVLGDLPKGPGPGAEPVDVSDLTPERAADVDPVPQYHEEIPAGELSLGVGPGRNPDVNPGSDPGLGSGSNSGSSPSSGSSTNSDSNPDSGSVTSPSPSSGAAGFAAGGPGSAVESSDVGWAAGSSVDSGLIGGSQSGVWIDADSNDVSSSGGGGSTDGGGVSSDSGFVGGSPLSGLGEEGFAGLLGADAGLARERFFDEWRGAELGWFEGLSDGVLPQGGDLFGLPAADVGVEWLRQAETHFDNVFGSLVSPVDPVSGASLVPMSVDQVRGMVGRWREFADDVGVVAELGAGAWVGVLFAHVFTGHEVEVVVDRWLGARPGVVVSAVDRIALRDAVVAGVRGEVLARLAAVAESGAVPADRVVRVVQSGRGDGVELERRVEERLAALVAAGGATSPDTTANARASSTADMSADAVGLVDTTAGVEVVVPPDALVSVGPDGGASAAGPVAVTAATAPADPVTVPVVAALVGQQSGATVPVASGAVEPQPQLQPRSQLRSRSQPPVAAASVAVGVGVPAGRYWPGAGDGPQWGVNAAALPGFVVDGVPWFAVVGHGVPVPGGATGSVGIALGDQVLDAQRFADAVRGMPGWDGRPVVLVMCRAAAADRDGVSFASGVRDLLGVPVVAAPLEVWSDSGGSALVGEFVVSGSGRVSFSSADPRAAWQYFPEGEGVAPVSHVAALADTMNALASVSASVGVSSPPPGRVWTPWAELASDRDPSLITSGVETSHDGAASRPPVVPPIPSETRTYVEEILDNLNEPVASGSPMTEMVSGADPVTAPRIAETRTDDGGSTALISPGLEPVAGAVPPSGPPSPDPRLTSSYQIRSVEGGMRFESLSPLTVAEREPGDPTAFPLFVPQWPSVVQTHPPLRVSADFSLAINGTRSVQSSTNPMEVREFFASAEVLAAAQAALRRTGGDIELDISGSQVLLDENGTETTLFRVVPRMRESRSDVCRDFAGKIHGEVADTVVFRQAGETTAWADINTQDGTEVTGMWHLAEGLADFVEAGRDPAEATATWASSLVAQDVREIGGGPGRPLPGDRYGAALSYRTGHEPTRQRMDDLASRIGINQYAWAAPGETYASVSIPTQGPDGKPDFSRDVARGVTNIGGSGYHFAAVIAESADGSSQITLENAAHRAEILSVVEEAIRWNLANHGGNPESALRDLDARLGDLDPPAGDPAQGPAGTEGIELRNRRALAAALAALQPTGYDGAGADLKNRARSAMLAAAALPSPGDQWYFRMYTREPGESFFEQQTLFYEPSATVPRVNPLVAVTTGGHRRIGPVTVHFERGERKATGQALGGLRWAGRRVARSVLWCADNGLPLPTVVVTGHANVGLRGETRARKAAAERADFTVTTFRAELDSVLARLQGTDVTIRADQVQMYVTVADPHTDRSTATDNRRVTLEFYVRDEAPSIGVRPDDGTTSRSASLPPGPSSTVPPDRTVDPATATGTPAGHERARPPARSWSTPAWFKWDGSSGGDPVPTGSGPAASDGTSFLVSYTGGREVYGWVPEDRTVPLVVYRTADVSSEVPAELRAWAAATDRSGTGLTLLAQSGLSAEELLEAVEWAMARTGDAVPPAVELVTEQGAAGLSERQLAELRQEYPDTDFTQSSRATPRTEPSAGRGSTPASVAAEGNDLFDALIGAFPEHLSSKLGVQKPTVEMLRERVAATLEADFALADGAAQWAGFVAQGDGETPEAARQRYVRDIRTPGSWQHDADDLVPAIAAAALGLPATLLITPVPGGSTAVASVGVAAGRYLPAAGDPANPAGSGGSLPVYESAGVEWFAVVAHGKPGGVQVGDRVLDAAGFAGWVRSVPGWAGRPLALVVCDAAKTDANGGSFAQEVRDLLGVQVLAAPAKVYTSESGAVSTGSFDLASVRPRFTAEGGADWQLFPAEREAASQSLHSGSLDMAMSWVGATVRAEGEHTQRQVAPAVGPTWSSWAGEPGTAVVSPDPVEVLEVTEQIVEGRPVAVQVALAGGGPAAVPDGQVSGHSAYLDAGLLSTLDDTLIAVVDDRVVTRPDGQVNAQRFVESLELVMQPIAANPPGAVVVALNRASTRFPEQLRQVADAHPAFWFLAAPGPVYAAGGLLHAGAPGRPDTWLSFRAGEPVEDAVTGALTPDALSDWREEVTFDLPTGIAELRRQIGVLERSLDSQAATGSPGQAVRDEVLASLASATAALRLVELSGSTRAGLPDLLAAQDHVLHAERARYAPMPALQAPAGPARTGEKPAPEPAAPTDSTAPVASAAPVVSAAPPSDAELLDAAFVVAMQPVLEMRLSQAQERVAPDTPEVQAVADALRQFNDLIEEARQAGELPSVPLARILVNASPAQMRAWQETAQRSAAALTQRAADTDEPGTRARLLLGSVLYRDFPMRTSALGLDPEARGNMQFLPLVQHALDPSALAVNEEHMDRLTGYVTSLVEANEQVTLGALTRRAGFAALRIRLDDRTEVSLTELDQRIAGWQHDPPLSPDRILELRGLARDLSVERNESFEPTDRNLETLNQVIESAYRRYGKAYDGARPDGPLRLAHLEDLLRHKLGDRATLTWANVRRVAAESDARQHWRERHPGQASMAGVTRSVTVKLPALGRSAVYQTVSARHTRNIQSEPGQADSPAERQAELDRLWTEVSAAPTAPPPAASSPDPDPLPGDAVAPATRQPDPVTRDDLAELVDVRRLLYADPRDRRYTGLSDYRPMALELLGVEGPVGAAEVRELATLVRDARAASPPRTGIDAAVAAVRFHRAVTRRQLTELAISRWQDGKPGRRPNPEGVAQDHSRMVTAFHAIEELPFVPELTAWINRAVPFGGGQISEEVVNRTLASLFGQVLDDGAALSATAEGRTYDLRLWAVAAGEPVVEPASLLGGKESGSTRFSGKQENRIYRYRDTAIWRSEAQGSSLDVGVAYRGGFGAPGTVSAGRADVAATYGRVNTRGRRQLAANASSDFQQLRIKEPLGWVHLPVNWVLRVQDRATGRWRELSLRDVQGTLREHQVRYAVAQFQLPYSLPESQLPGLSSNIDPDYRKPTTITSVEQFPVWNLDHAVPRVQLADSVLDGVRQALSPQDYAFWKPVVEAYLSNDQLALGLRDILRPARGSSPADRTGDRHYQQVFRHTLQRDGRHLSLSLTAGGLAQPVRAVTKISEVSRSGETRFDRVLAVVIKTLLSQDATRSGRGTLTGSLRVIEQYLRIGGRGQFTQRSGDQLIRHHRAMLTRAMRVGGPLQVVLADFTVQLEVHHRHGAVVTAPAPVNIDGFAHLMMHSDALRSLSDDTAAADPGSGPAGSAVASTSSETPPVGPRWWTPGPRFGLTMDFVQRLDGVPELYNQIAALMVTEGYLPGQAVGDGTRTPWDTLQGLSVTGADVNQPGQAYLNWRLLVSQLSEESLRARADDVLSADAGQPGVTWVFSHPADPVSPTRGLTIGLWAEATGVDTYQRATDYQVQYGHTSVDTMAVKGASSRISDLSGYAGAGGTGRSDGLGQGQVGGQLTRSATDKLGRTQSTALTSDTDGQKMPSSEFEVGIRWRWFANHGQASLAHPAEVSATAIILQPNALHADAGQSPLAPLDVVAAQPDPSLDPISTREDPPPELLDDQRMRSVLTTMTAAIYTTIGVQGVGVLQERLIRMTGLPATAVWQGLTPTVYKTVLMRGLAASATIPIGDQLVDLTVRPVGRPEVVKDWLPYTQQVLESQVGHEQGNDSLSQHGSQAQGTGGATALGPDEAEFLTGSGAVTRSTGTGESAASLRTVGSYRGVYQDTRMAIVRTVVVNRVQTAGGALVETFGEVWLNVLRTDVLANRDAFDNVKLLDDPASKTKDKADKPVSAPKTEAPAPPPSMARSLSTEKLPPVSLQDGLSWAVMWPMLFNGGGAEAGFGRLSERLAAEAARFGEPELVTQVRSLPSWLSPYLAKMRDGGAAWTFRAGGRVFEVLMSAELVGPARDSRPGGNGVKVYERGNAYRDATRRNVASTGVTGGLTGGGQPGGLDGHWGLTVTGGRTGRVEQADTRGSNLLFMAGLRANKLMDFTQAVRFHATIREITSLGTRVVDATVGRLRERPLRSSTITVTEDHVVSVPDEGTVARGEPVPGLRTRLGRVLPPTSLVEGILGLRVIHEAVKSTRVGGVSDPATVPPAADQLTFETMRGSLAAMLTEQGAWFRSVATAGEVVDPGPAGFRVRARFGEVRQLYYMAKAELENYDHGTDLVAHNRSQNNRENLTGTFTLGVEVAPGNSVGPQVSFGAERSRAVGTDQTAWIEHRAWLRADTSVYFVYAMLEYEIELPGLGLAPMRRAGSVELVVDEKSATELGIPIDTLRSVVPVKTPVTKVPGDAAPSPSAPAGPSAHSDPTFSDYHRQLSEMFHVVVERLRAVPESGSSGPRPRDAAAPAADPPSAVPAASTPPVPPEPVPAAPNEAAVREADRFRAAFRGPDDGPSGAGSSSVGNSSSRKGKERAEPRGTW</sequence>
<feature type="compositionally biased region" description="Polar residues" evidence="1">
    <location>
        <begin position="3790"/>
        <end position="3800"/>
    </location>
</feature>
<feature type="region of interest" description="Disordered" evidence="1">
    <location>
        <begin position="1900"/>
        <end position="1929"/>
    </location>
</feature>
<feature type="compositionally biased region" description="Low complexity" evidence="1">
    <location>
        <begin position="782"/>
        <end position="797"/>
    </location>
</feature>
<feature type="region of interest" description="Disordered" evidence="1">
    <location>
        <begin position="297"/>
        <end position="320"/>
    </location>
</feature>
<feature type="compositionally biased region" description="Low complexity" evidence="1">
    <location>
        <begin position="3563"/>
        <end position="3584"/>
    </location>
</feature>
<evidence type="ECO:0000313" key="5">
    <source>
        <dbReference type="Proteomes" id="UP001611075"/>
    </source>
</evidence>
<keyword evidence="2" id="KW-1133">Transmembrane helix</keyword>
<keyword evidence="5" id="KW-1185">Reference proteome</keyword>
<feature type="compositionally biased region" description="Low complexity" evidence="1">
    <location>
        <begin position="366"/>
        <end position="400"/>
    </location>
</feature>
<protein>
    <recommendedName>
        <fullName evidence="3">Outer membrane channel protein CpnT-like N-terminal domain-containing protein</fullName>
    </recommendedName>
</protein>
<evidence type="ECO:0000256" key="1">
    <source>
        <dbReference type="SAM" id="MobiDB-lite"/>
    </source>
</evidence>
<feature type="region of interest" description="Disordered" evidence="1">
    <location>
        <begin position="3563"/>
        <end position="3592"/>
    </location>
</feature>
<name>A0ABW7SHU5_9ACTN</name>
<evidence type="ECO:0000313" key="4">
    <source>
        <dbReference type="EMBL" id="MFI0793247.1"/>
    </source>
</evidence>
<dbReference type="PANTHER" id="PTHR45725">
    <property type="entry name" value="FORMIN HOMOLOGY 2 FAMILY MEMBER"/>
    <property type="match status" value="1"/>
</dbReference>
<feature type="region of interest" description="Disordered" evidence="1">
    <location>
        <begin position="4101"/>
        <end position="4134"/>
    </location>
</feature>
<feature type="region of interest" description="Disordered" evidence="1">
    <location>
        <begin position="437"/>
        <end position="462"/>
    </location>
</feature>
<feature type="transmembrane region" description="Helical" evidence="2">
    <location>
        <begin position="96"/>
        <end position="121"/>
    </location>
</feature>
<feature type="compositionally biased region" description="Gly residues" evidence="1">
    <location>
        <begin position="3760"/>
        <end position="3777"/>
    </location>
</feature>
<gene>
    <name evidence="4" type="ORF">ACH4OY_11175</name>
</gene>
<reference evidence="4 5" key="1">
    <citation type="submission" date="2024-10" db="EMBL/GenBank/DDBJ databases">
        <title>The Natural Products Discovery Center: Release of the First 8490 Sequenced Strains for Exploring Actinobacteria Biosynthetic Diversity.</title>
        <authorList>
            <person name="Kalkreuter E."/>
            <person name="Kautsar S.A."/>
            <person name="Yang D."/>
            <person name="Bader C.D."/>
            <person name="Teijaro C.N."/>
            <person name="Fluegel L."/>
            <person name="Davis C.M."/>
            <person name="Simpson J.R."/>
            <person name="Lauterbach L."/>
            <person name="Steele A.D."/>
            <person name="Gui C."/>
            <person name="Meng S."/>
            <person name="Li G."/>
            <person name="Viehrig K."/>
            <person name="Ye F."/>
            <person name="Su P."/>
            <person name="Kiefer A.F."/>
            <person name="Nichols A."/>
            <person name="Cepeda A.J."/>
            <person name="Yan W."/>
            <person name="Fan B."/>
            <person name="Jiang Y."/>
            <person name="Adhikari A."/>
            <person name="Zheng C.-J."/>
            <person name="Schuster L."/>
            <person name="Cowan T.M."/>
            <person name="Smanski M.J."/>
            <person name="Chevrette M.G."/>
            <person name="De Carvalho L.P.S."/>
            <person name="Shen B."/>
        </authorList>
    </citation>
    <scope>NUCLEOTIDE SEQUENCE [LARGE SCALE GENOMIC DNA]</scope>
    <source>
        <strain evidence="4 5">NPDC021253</strain>
    </source>
</reference>
<feature type="region of interest" description="Disordered" evidence="1">
    <location>
        <begin position="2930"/>
        <end position="2962"/>
    </location>
</feature>
<proteinExistence type="predicted"/>
<feature type="region of interest" description="Disordered" evidence="1">
    <location>
        <begin position="4610"/>
        <end position="4635"/>
    </location>
</feature>
<evidence type="ECO:0000259" key="3">
    <source>
        <dbReference type="Pfam" id="PF25547"/>
    </source>
</evidence>